<comment type="caution">
    <text evidence="1">The sequence shown here is derived from an EMBL/GenBank/DDBJ whole genome shotgun (WGS) entry which is preliminary data.</text>
</comment>
<gene>
    <name evidence="1" type="ORF">D0435_13470</name>
</gene>
<proteinExistence type="predicted"/>
<keyword evidence="1" id="KW-0436">Ligase</keyword>
<accession>A0A845QKN4</accession>
<name>A0A845QKN4_9FIRM</name>
<organism evidence="1 2">
    <name type="scientific">Anaerotruncus colihominis</name>
    <dbReference type="NCBI Taxonomy" id="169435"/>
    <lineage>
        <taxon>Bacteria</taxon>
        <taxon>Bacillati</taxon>
        <taxon>Bacillota</taxon>
        <taxon>Clostridia</taxon>
        <taxon>Eubacteriales</taxon>
        <taxon>Oscillospiraceae</taxon>
        <taxon>Anaerotruncus</taxon>
    </lineage>
</organism>
<sequence length="70" mass="8168">MREILAKNIGKHIKLELSDEAADYGYAVEKKDCVLLDADEDWVKIRLNNKKQEEYLLRIDAIESVQFIES</sequence>
<dbReference type="AlphaFoldDB" id="A0A845QKN4"/>
<protein>
    <submittedName>
        <fullName evidence="1">Aspartyl-tRNA synthetase</fullName>
    </submittedName>
</protein>
<evidence type="ECO:0000313" key="1">
    <source>
        <dbReference type="EMBL" id="NBH62660.1"/>
    </source>
</evidence>
<evidence type="ECO:0000313" key="2">
    <source>
        <dbReference type="Proteomes" id="UP000446866"/>
    </source>
</evidence>
<keyword evidence="2" id="KW-1185">Reference proteome</keyword>
<keyword evidence="1" id="KW-0030">Aminoacyl-tRNA synthetase</keyword>
<dbReference type="GO" id="GO:0004812">
    <property type="term" value="F:aminoacyl-tRNA ligase activity"/>
    <property type="evidence" value="ECO:0007669"/>
    <property type="project" value="UniProtKB-KW"/>
</dbReference>
<dbReference type="EMBL" id="QXWK01000030">
    <property type="protein sequence ID" value="NBH62660.1"/>
    <property type="molecule type" value="Genomic_DNA"/>
</dbReference>
<dbReference type="Proteomes" id="UP000446866">
    <property type="component" value="Unassembled WGS sequence"/>
</dbReference>
<reference evidence="1 2" key="1">
    <citation type="submission" date="2018-08" db="EMBL/GenBank/DDBJ databases">
        <title>Murine metabolic-syndrome-specific gut microbial biobank.</title>
        <authorList>
            <person name="Liu C."/>
        </authorList>
    </citation>
    <scope>NUCLEOTIDE SEQUENCE [LARGE SCALE GENOMIC DNA]</scope>
    <source>
        <strain evidence="1 2">28</strain>
    </source>
</reference>